<keyword evidence="3" id="KW-0813">Transport</keyword>
<keyword evidence="12" id="KW-1185">Reference proteome</keyword>
<dbReference type="GO" id="GO:0005654">
    <property type="term" value="C:nucleoplasm"/>
    <property type="evidence" value="ECO:0007669"/>
    <property type="project" value="UniProtKB-SubCell"/>
</dbReference>
<keyword evidence="4" id="KW-0433">Leucine-rich repeat</keyword>
<dbReference type="Gene3D" id="1.10.8.10">
    <property type="entry name" value="DNA helicase RuvA subunit, C-terminal domain"/>
    <property type="match status" value="1"/>
</dbReference>
<dbReference type="GO" id="GO:0016973">
    <property type="term" value="P:poly(A)+ mRNA export from nucleus"/>
    <property type="evidence" value="ECO:0007669"/>
    <property type="project" value="TreeGrafter"/>
</dbReference>
<dbReference type="InterPro" id="IPR018222">
    <property type="entry name" value="Nuclear_transport_factor_2_euk"/>
</dbReference>
<dbReference type="InterPro" id="IPR001611">
    <property type="entry name" value="Leu-rich_rpt"/>
</dbReference>
<dbReference type="AlphaFoldDB" id="A0A182E4Y6"/>
<dbReference type="InterPro" id="IPR015245">
    <property type="entry name" value="Tap_RNA-bd"/>
</dbReference>
<organism evidence="13">
    <name type="scientific">Onchocerca ochengi</name>
    <name type="common">Filarial nematode worm</name>
    <dbReference type="NCBI Taxonomy" id="42157"/>
    <lineage>
        <taxon>Eukaryota</taxon>
        <taxon>Metazoa</taxon>
        <taxon>Ecdysozoa</taxon>
        <taxon>Nematoda</taxon>
        <taxon>Chromadorea</taxon>
        <taxon>Rhabditida</taxon>
        <taxon>Spirurina</taxon>
        <taxon>Spiruromorpha</taxon>
        <taxon>Filarioidea</taxon>
        <taxon>Onchocercidae</taxon>
        <taxon>Onchocerca</taxon>
    </lineage>
</organism>
<dbReference type="SUPFAM" id="SSF54427">
    <property type="entry name" value="NTF2-like"/>
    <property type="match status" value="1"/>
</dbReference>
<feature type="compositionally biased region" description="Basic and acidic residues" evidence="8">
    <location>
        <begin position="669"/>
        <end position="697"/>
    </location>
</feature>
<dbReference type="Proteomes" id="UP000271087">
    <property type="component" value="Unassembled WGS sequence"/>
</dbReference>
<dbReference type="SMART" id="SM00804">
    <property type="entry name" value="TAP_C"/>
    <property type="match status" value="1"/>
</dbReference>
<dbReference type="InterPro" id="IPR032710">
    <property type="entry name" value="NTF2-like_dom_sf"/>
</dbReference>
<dbReference type="PANTHER" id="PTHR10662:SF22">
    <property type="entry name" value="NUCLEAR RNA EXPORT FACTOR 1"/>
    <property type="match status" value="1"/>
</dbReference>
<dbReference type="PROSITE" id="PS51450">
    <property type="entry name" value="LRR"/>
    <property type="match status" value="1"/>
</dbReference>
<dbReference type="EMBL" id="UYRW01000546">
    <property type="protein sequence ID" value="VDK67817.1"/>
    <property type="molecule type" value="Genomic_DNA"/>
</dbReference>
<dbReference type="SUPFAM" id="SSF46934">
    <property type="entry name" value="UBA-like"/>
    <property type="match status" value="1"/>
</dbReference>
<gene>
    <name evidence="11" type="ORF">NOO_LOCUS3060</name>
</gene>
<dbReference type="PROSITE" id="PS51281">
    <property type="entry name" value="TAP_C"/>
    <property type="match status" value="1"/>
</dbReference>
<keyword evidence="7" id="KW-0539">Nucleus</keyword>
<feature type="region of interest" description="Disordered" evidence="8">
    <location>
        <begin position="661"/>
        <end position="697"/>
    </location>
</feature>
<dbReference type="InterPro" id="IPR035979">
    <property type="entry name" value="RBD_domain_sf"/>
</dbReference>
<dbReference type="InterPro" id="IPR012677">
    <property type="entry name" value="Nucleotide-bd_a/b_plait_sf"/>
</dbReference>
<feature type="domain" description="NTF2" evidence="9">
    <location>
        <begin position="369"/>
        <end position="531"/>
    </location>
</feature>
<dbReference type="InterPro" id="IPR005637">
    <property type="entry name" value="TAP_C_dom"/>
</dbReference>
<feature type="region of interest" description="Disordered" evidence="8">
    <location>
        <begin position="49"/>
        <end position="72"/>
    </location>
</feature>
<evidence type="ECO:0000256" key="2">
    <source>
        <dbReference type="ARBA" id="ARBA00009285"/>
    </source>
</evidence>
<dbReference type="Gene3D" id="3.30.70.330">
    <property type="match status" value="1"/>
</dbReference>
<evidence type="ECO:0000256" key="6">
    <source>
        <dbReference type="ARBA" id="ARBA00022816"/>
    </source>
</evidence>
<feature type="compositionally biased region" description="Gly residues" evidence="8">
    <location>
        <begin position="52"/>
        <end position="67"/>
    </location>
</feature>
<dbReference type="InterPro" id="IPR032675">
    <property type="entry name" value="LRR_dom_sf"/>
</dbReference>
<evidence type="ECO:0000256" key="4">
    <source>
        <dbReference type="ARBA" id="ARBA00022614"/>
    </source>
</evidence>
<dbReference type="SUPFAM" id="SSF52058">
    <property type="entry name" value="L domain-like"/>
    <property type="match status" value="1"/>
</dbReference>
<dbReference type="GO" id="GO:0005737">
    <property type="term" value="C:cytoplasm"/>
    <property type="evidence" value="ECO:0007669"/>
    <property type="project" value="InterPro"/>
</dbReference>
<comment type="subcellular location">
    <subcellularLocation>
        <location evidence="1">Nucleus</location>
        <location evidence="1">Nucleoplasm</location>
    </subcellularLocation>
</comment>
<dbReference type="OrthoDB" id="25872at2759"/>
<evidence type="ECO:0000313" key="12">
    <source>
        <dbReference type="Proteomes" id="UP000271087"/>
    </source>
</evidence>
<keyword evidence="5" id="KW-0677">Repeat</keyword>
<dbReference type="STRING" id="42157.A0A182E4Y6"/>
<dbReference type="WBParaSite" id="nOo.2.0.1.t03060-RA">
    <property type="protein sequence ID" value="nOo.2.0.1.t03060-RA"/>
    <property type="gene ID" value="nOo.2.0.1.g03060"/>
</dbReference>
<evidence type="ECO:0000256" key="1">
    <source>
        <dbReference type="ARBA" id="ARBA00004642"/>
    </source>
</evidence>
<dbReference type="InterPro" id="IPR057125">
    <property type="entry name" value="NXF1/2/3/5-like_LRR"/>
</dbReference>
<evidence type="ECO:0000313" key="11">
    <source>
        <dbReference type="EMBL" id="VDK67817.1"/>
    </source>
</evidence>
<dbReference type="PROSITE" id="PS50177">
    <property type="entry name" value="NTF2_DOMAIN"/>
    <property type="match status" value="1"/>
</dbReference>
<dbReference type="FunFam" id="3.80.10.10:FF:000384">
    <property type="entry name" value="Nuclear RNA export factor 1"/>
    <property type="match status" value="1"/>
</dbReference>
<accession>A0A182E4Y6</accession>
<dbReference type="Gene3D" id="3.80.10.10">
    <property type="entry name" value="Ribonuclease Inhibitor"/>
    <property type="match status" value="1"/>
</dbReference>
<dbReference type="PANTHER" id="PTHR10662">
    <property type="entry name" value="NUCLEAR RNA EXPORT FACTOR"/>
    <property type="match status" value="1"/>
</dbReference>
<dbReference type="InterPro" id="IPR009060">
    <property type="entry name" value="UBA-like_sf"/>
</dbReference>
<dbReference type="Pfam" id="PF09162">
    <property type="entry name" value="Tap-RNA_bind"/>
    <property type="match status" value="1"/>
</dbReference>
<protein>
    <submittedName>
        <fullName evidence="13">TAP-C domain-containing protein</fullName>
    </submittedName>
</protein>
<dbReference type="Gene3D" id="3.10.450.50">
    <property type="match status" value="1"/>
</dbReference>
<sequence length="697" mass="78919">MNRRSGHQKWDAKKMTMKKLIYYDSDLAPRFDDDDDDGKELDPRLLRMQGRNIGGGYGRGGRGSGKGGGRDRVSLKVHLDNRRDRQLQRGAGGSATTTAVVMNQIKVVRGAAIGKDFIMRSIGQYIDDVKPLLFRVDRGDITFFVENDDTAAAIHAISRRVRDPNTNAPITFLLSRVSAGFATISMNERDLIAECLKKRYNAETHALDLSEFGLDELFRSRSLHLSLTRNNIMMAVVDLIDQHYGSVTALSMKGNRLRFLDFFACLLYRIKNVKTLDLSANQIDKESELEKLKGWPVETLYFENNPLCGSYTTAEAYLSAIHRVFPKVTMLDGIPVQRSASDAVPDLDENAKLPLFKPSFYGTDDHRALIEAFIIEFMTSYDDPDVNNRKNLINAYDENATFTMCAENLTDANERKPYFNPSLYSTYRKTSHNIKCMERWERFREKVIYKGAMDIIVALRKLPVTKHLMDTFLVDVSLITDKHMCFAVEGFFRDGLEKVGDDDELRFFCRNFVVVNKGDGKIAVVNDMLFVSGVFMERIQRYKSMITNSLKIPPESAVATIDAMSGMSIGDNVQSPAVLVSQQQEPTPEERAAAGDVQMQQQMVEAFCRESRMKPEWSKKCLIDQNWNYEAAGRAFLAVRDKIPAEAFHLLEGKFMSSISSLEAPGGSRDSKNSPDSTDRKKATHLRCERQRREAIN</sequence>
<reference evidence="13" key="1">
    <citation type="submission" date="2016-06" db="UniProtKB">
        <authorList>
            <consortium name="WormBaseParasite"/>
        </authorList>
    </citation>
    <scope>IDENTIFICATION</scope>
</reference>
<comment type="similarity">
    <text evidence="2">Belongs to the NXF family.</text>
</comment>
<evidence type="ECO:0000259" key="9">
    <source>
        <dbReference type="PROSITE" id="PS50177"/>
    </source>
</evidence>
<dbReference type="Pfam" id="PF03943">
    <property type="entry name" value="TAP_C"/>
    <property type="match status" value="1"/>
</dbReference>
<dbReference type="InterPro" id="IPR002075">
    <property type="entry name" value="NTF2_dom"/>
</dbReference>
<keyword evidence="6" id="KW-0509">mRNA transport</keyword>
<evidence type="ECO:0000256" key="7">
    <source>
        <dbReference type="ARBA" id="ARBA00023242"/>
    </source>
</evidence>
<evidence type="ECO:0000259" key="10">
    <source>
        <dbReference type="PROSITE" id="PS51281"/>
    </source>
</evidence>
<dbReference type="SUPFAM" id="SSF54928">
    <property type="entry name" value="RNA-binding domain, RBD"/>
    <property type="match status" value="1"/>
</dbReference>
<evidence type="ECO:0000313" key="13">
    <source>
        <dbReference type="WBParaSite" id="nOo.2.0.1.t03060-RA"/>
    </source>
</evidence>
<reference evidence="11 12" key="2">
    <citation type="submission" date="2018-08" db="EMBL/GenBank/DDBJ databases">
        <authorList>
            <person name="Laetsch R D."/>
            <person name="Stevens L."/>
            <person name="Kumar S."/>
            <person name="Blaxter L. M."/>
        </authorList>
    </citation>
    <scope>NUCLEOTIDE SEQUENCE [LARGE SCALE GENOMIC DNA]</scope>
</reference>
<dbReference type="InterPro" id="IPR030217">
    <property type="entry name" value="NXF_fam"/>
</dbReference>
<dbReference type="Pfam" id="PF24048">
    <property type="entry name" value="LRR_NXF1-5"/>
    <property type="match status" value="1"/>
</dbReference>
<evidence type="ECO:0000256" key="3">
    <source>
        <dbReference type="ARBA" id="ARBA00022448"/>
    </source>
</evidence>
<name>A0A182E4Y6_ONCOC</name>
<proteinExistence type="inferred from homology"/>
<feature type="domain" description="TAP-C" evidence="10">
    <location>
        <begin position="598"/>
        <end position="651"/>
    </location>
</feature>
<evidence type="ECO:0000256" key="8">
    <source>
        <dbReference type="SAM" id="MobiDB-lite"/>
    </source>
</evidence>
<dbReference type="Pfam" id="PF22602">
    <property type="entry name" value="NXF_NTF2"/>
    <property type="match status" value="1"/>
</dbReference>
<evidence type="ECO:0000256" key="5">
    <source>
        <dbReference type="ARBA" id="ARBA00022737"/>
    </source>
</evidence>
<dbReference type="FunFam" id="1.10.8.10:FF:000018">
    <property type="entry name" value="Nuclear RNA export factor 1"/>
    <property type="match status" value="1"/>
</dbReference>
<dbReference type="CDD" id="cd14342">
    <property type="entry name" value="UBA_TAP-C"/>
    <property type="match status" value="1"/>
</dbReference>
<dbReference type="GO" id="GO:0003723">
    <property type="term" value="F:RNA binding"/>
    <property type="evidence" value="ECO:0007669"/>
    <property type="project" value="InterPro"/>
</dbReference>